<dbReference type="EMBL" id="FQVF01000009">
    <property type="protein sequence ID" value="SHF60649.1"/>
    <property type="molecule type" value="Genomic_DNA"/>
</dbReference>
<sequence>MKKTIQLDERPAGYSLGAAQAGESLQVQFRGISLSSYGKDFIRKVEGYPQQILYKAFGDFHPSQVKTLIAIIKSNLEVDVYLNEVEISAHVVVAKGIKIGDPVYKSDIYHIDKVDFKDVSFPSDCSYFVLMNNGWDRVMCYDFGPSLQDDDNHPIDYDVGQLVGAALSESIFYDIFDLNEEEWKVILESSWFPFSFIDYKEQKNLLNHIKTGVGDNFHRRKVKLEVY</sequence>
<keyword evidence="2" id="KW-1185">Reference proteome</keyword>
<gene>
    <name evidence="1" type="ORF">SAMN02745753_02313</name>
</gene>
<proteinExistence type="predicted"/>
<dbReference type="STRING" id="1122206.SAMN02745753_02313"/>
<dbReference type="Proteomes" id="UP000184517">
    <property type="component" value="Unassembled WGS sequence"/>
</dbReference>
<evidence type="ECO:0000313" key="2">
    <source>
        <dbReference type="Proteomes" id="UP000184517"/>
    </source>
</evidence>
<organism evidence="1 2">
    <name type="scientific">Marinomonas polaris DSM 16579</name>
    <dbReference type="NCBI Taxonomy" id="1122206"/>
    <lineage>
        <taxon>Bacteria</taxon>
        <taxon>Pseudomonadati</taxon>
        <taxon>Pseudomonadota</taxon>
        <taxon>Gammaproteobacteria</taxon>
        <taxon>Oceanospirillales</taxon>
        <taxon>Oceanospirillaceae</taxon>
        <taxon>Marinomonas</taxon>
    </lineage>
</organism>
<name>A0A1M5D0W3_9GAMM</name>
<accession>A0A1M5D0W3</accession>
<evidence type="ECO:0000313" key="1">
    <source>
        <dbReference type="EMBL" id="SHF60649.1"/>
    </source>
</evidence>
<reference evidence="2" key="1">
    <citation type="submission" date="2016-11" db="EMBL/GenBank/DDBJ databases">
        <authorList>
            <person name="Varghese N."/>
            <person name="Submissions S."/>
        </authorList>
    </citation>
    <scope>NUCLEOTIDE SEQUENCE [LARGE SCALE GENOMIC DNA]</scope>
    <source>
        <strain evidence="2">DSM 16579</strain>
    </source>
</reference>
<dbReference type="RefSeq" id="WP_072839845.1">
    <property type="nucleotide sequence ID" value="NZ_FQVF01000009.1"/>
</dbReference>
<dbReference type="AlphaFoldDB" id="A0A1M5D0W3"/>
<dbReference type="OrthoDB" id="5918122at2"/>
<protein>
    <submittedName>
        <fullName evidence="1">Uncharacterized protein</fullName>
    </submittedName>
</protein>